<dbReference type="InterPro" id="IPR011022">
    <property type="entry name" value="Arrestin_C-like"/>
</dbReference>
<organism evidence="2 3">
    <name type="scientific">Clydaea vesicula</name>
    <dbReference type="NCBI Taxonomy" id="447962"/>
    <lineage>
        <taxon>Eukaryota</taxon>
        <taxon>Fungi</taxon>
        <taxon>Fungi incertae sedis</taxon>
        <taxon>Chytridiomycota</taxon>
        <taxon>Chytridiomycota incertae sedis</taxon>
        <taxon>Chytridiomycetes</taxon>
        <taxon>Lobulomycetales</taxon>
        <taxon>Lobulomycetaceae</taxon>
        <taxon>Clydaea</taxon>
    </lineage>
</organism>
<feature type="non-terminal residue" evidence="2">
    <location>
        <position position="426"/>
    </location>
</feature>
<feature type="domain" description="Arrestin C-terminal-like" evidence="1">
    <location>
        <begin position="256"/>
        <end position="403"/>
    </location>
</feature>
<name>A0AAD5U3C9_9FUNG</name>
<reference evidence="2" key="1">
    <citation type="submission" date="2020-05" db="EMBL/GenBank/DDBJ databases">
        <title>Phylogenomic resolution of chytrid fungi.</title>
        <authorList>
            <person name="Stajich J.E."/>
            <person name="Amses K."/>
            <person name="Simmons R."/>
            <person name="Seto K."/>
            <person name="Myers J."/>
            <person name="Bonds A."/>
            <person name="Quandt C.A."/>
            <person name="Barry K."/>
            <person name="Liu P."/>
            <person name="Grigoriev I."/>
            <person name="Longcore J.E."/>
            <person name="James T.Y."/>
        </authorList>
    </citation>
    <scope>NUCLEOTIDE SEQUENCE</scope>
    <source>
        <strain evidence="2">JEL0476</strain>
    </source>
</reference>
<comment type="caution">
    <text evidence="2">The sequence shown here is derived from an EMBL/GenBank/DDBJ whole genome shotgun (WGS) entry which is preliminary data.</text>
</comment>
<protein>
    <recommendedName>
        <fullName evidence="1">Arrestin C-terminal-like domain-containing protein</fullName>
    </recommendedName>
</protein>
<evidence type="ECO:0000259" key="1">
    <source>
        <dbReference type="Pfam" id="PF02752"/>
    </source>
</evidence>
<evidence type="ECO:0000313" key="3">
    <source>
        <dbReference type="Proteomes" id="UP001211065"/>
    </source>
</evidence>
<dbReference type="Proteomes" id="UP001211065">
    <property type="component" value="Unassembled WGS sequence"/>
</dbReference>
<accession>A0AAD5U3C9</accession>
<dbReference type="AlphaFoldDB" id="A0AAD5U3C9"/>
<evidence type="ECO:0000313" key="2">
    <source>
        <dbReference type="EMBL" id="KAJ3220467.1"/>
    </source>
</evidence>
<dbReference type="Pfam" id="PF02752">
    <property type="entry name" value="Arrestin_C"/>
    <property type="match status" value="1"/>
</dbReference>
<gene>
    <name evidence="2" type="ORF">HK099_004344</name>
</gene>
<keyword evidence="3" id="KW-1185">Reference proteome</keyword>
<sequence>MITLEQCCTTSVIGPVIQLQPSNSVNLLHGALSIDAHVEGNLCISFPHSFALANVRAVTLLLAGSQLLSQKLNGVKPTLNRISLRSDKKIGFFDDIQTSSTPFVCPGSKDENLLLIEGDIFLFQSKQIFTANQNKDITFYTSTLKKNTTVYYPSFETKIQSVVSQNTSNSDVFSIKNDLQNLVFPFKFGKLSKNLPGSFHTDYSSVEYSLCCVVECFDNNSFFFKEEIPVPLFNSLAVFPRNTEFSFSNAAPHNSSDIISCDLVVPSTVISFGENIEILLCLNSIESGFEIHGVKMEVKQTTTYLPLVHETHNSEELPTYNENPVSVQDLLSTVEIKVKAAELYKKILKLPVHNIPVARGTYDSTKIKVQHQLDVSFIMQENSEKFFGSKKRKVAFASIPITLHYLRKEVLKHLIAYAQDCHDETN</sequence>
<dbReference type="EMBL" id="JADGJW010000300">
    <property type="protein sequence ID" value="KAJ3220467.1"/>
    <property type="molecule type" value="Genomic_DNA"/>
</dbReference>
<proteinExistence type="predicted"/>